<proteinExistence type="predicted"/>
<dbReference type="EMBL" id="JN882298">
    <property type="protein sequence ID" value="AEZ65097.1"/>
    <property type="molecule type" value="Genomic_DNA"/>
</dbReference>
<evidence type="ECO:0000313" key="1">
    <source>
        <dbReference type="EMBL" id="AEZ65097.1"/>
    </source>
</evidence>
<reference evidence="1 2" key="1">
    <citation type="submission" date="2011-10" db="EMBL/GenBank/DDBJ databases">
        <authorList>
            <person name="Tarasyan K.K."/>
            <person name="Kulikov E.E."/>
            <person name="Letarov A.V."/>
        </authorList>
    </citation>
    <scope>NUCLEOTIDE SEQUENCE [LARGE SCALE GENOMIC DNA]</scope>
</reference>
<dbReference type="KEGG" id="vg:14012095"/>
<gene>
    <name evidence="1" type="ORF">phiKT_00014</name>
</gene>
<name>H6VUA9_BPPKT</name>
<accession>H6VUA9</accession>
<dbReference type="Proteomes" id="UP000009054">
    <property type="component" value="Segment"/>
</dbReference>
<organismHost>
    <name type="scientific">Escherichia coli</name>
    <dbReference type="NCBI Taxonomy" id="562"/>
</organismHost>
<dbReference type="RefSeq" id="YP_007006597.1">
    <property type="nucleotide sequence ID" value="NC_019520.1"/>
</dbReference>
<organism evidence="1 2">
    <name type="scientific">Escherichia phage phiKT</name>
    <dbReference type="NCBI Taxonomy" id="1141519"/>
    <lineage>
        <taxon>Viruses</taxon>
        <taxon>Duplodnaviria</taxon>
        <taxon>Heunggongvirae</taxon>
        <taxon>Uroviricota</taxon>
        <taxon>Caudoviricetes</taxon>
        <taxon>Autographivirales</taxon>
        <taxon>Autonotataviridae</taxon>
        <taxon>Ermolevavirus</taxon>
        <taxon>Ermolevavirus PhiKT</taxon>
    </lineage>
</organism>
<keyword evidence="2" id="KW-1185">Reference proteome</keyword>
<sequence>MGMSHREVSDSDWVASVPKLVEAICNSPSRMICDIDVEATLAHFMAVATRGGAYIVKEKYLVVFDRYKLWYAPTKDIIEEKIVLCIYPENPGSMFDVVRFLIEQRDYLEANHLVIGDFLHTNQEKYGRVLTKLGLTKINSVYAC</sequence>
<protein>
    <submittedName>
        <fullName evidence="1">Uncharacterized protein</fullName>
    </submittedName>
</protein>
<evidence type="ECO:0000313" key="2">
    <source>
        <dbReference type="Proteomes" id="UP000009054"/>
    </source>
</evidence>
<dbReference type="GeneID" id="14012095"/>